<evidence type="ECO:0000256" key="1">
    <source>
        <dbReference type="SAM" id="Phobius"/>
    </source>
</evidence>
<sequence length="228" mass="24469">MERRLCLGDGTALSDIFDELQEEVRAERMRRLALRWGSALGVVALVAAAGAGGWQGWRWYQSRQSEQAAALFLETSRAAEQPGADPATLGERFAQIASGAPDGYRTLARLRAAALKAEAGDRAAALALWDAVAQDPKAGEVYRELASLMWVMNGLDSEDTGALASRVAPLSGAKKPWRYSAQEMQGLVALRQGQKDEARKTFQALAADETAPQGLRDRAARLAAGLEG</sequence>
<proteinExistence type="predicted"/>
<dbReference type="InterPro" id="IPR018704">
    <property type="entry name" value="SecYEG/CpoB_TPR"/>
</dbReference>
<keyword evidence="1" id="KW-1133">Transmembrane helix</keyword>
<evidence type="ECO:0000313" key="4">
    <source>
        <dbReference type="Proteomes" id="UP000185494"/>
    </source>
</evidence>
<dbReference type="Proteomes" id="UP000185494">
    <property type="component" value="Chromosome 1"/>
</dbReference>
<dbReference type="EMBL" id="CP015583">
    <property type="protein sequence ID" value="APT57661.1"/>
    <property type="molecule type" value="Genomic_DNA"/>
</dbReference>
<accession>A0A1L7AG02</accession>
<name>A0A1L7AG02_9PROT</name>
<dbReference type="AlphaFoldDB" id="A0A1L7AG02"/>
<dbReference type="Pfam" id="PF09976">
    <property type="entry name" value="TPR_21"/>
    <property type="match status" value="1"/>
</dbReference>
<protein>
    <recommendedName>
        <fullName evidence="2">Ancillary SecYEG translocon subunit/Cell division coordinator CpoB TPR domain-containing protein</fullName>
    </recommendedName>
</protein>
<feature type="domain" description="Ancillary SecYEG translocon subunit/Cell division coordinator CpoB TPR" evidence="2">
    <location>
        <begin position="35"/>
        <end position="208"/>
    </location>
</feature>
<gene>
    <name evidence="3" type="ORF">RGI145_11655</name>
</gene>
<dbReference type="STRING" id="257708.RGI145_11655"/>
<keyword evidence="1" id="KW-0812">Transmembrane</keyword>
<evidence type="ECO:0000259" key="2">
    <source>
        <dbReference type="Pfam" id="PF09976"/>
    </source>
</evidence>
<organism evidence="3 4">
    <name type="scientific">Roseomonas gilardii</name>
    <dbReference type="NCBI Taxonomy" id="257708"/>
    <lineage>
        <taxon>Bacteria</taxon>
        <taxon>Pseudomonadati</taxon>
        <taxon>Pseudomonadota</taxon>
        <taxon>Alphaproteobacteria</taxon>
        <taxon>Acetobacterales</taxon>
        <taxon>Roseomonadaceae</taxon>
        <taxon>Roseomonas</taxon>
    </lineage>
</organism>
<dbReference type="KEGG" id="rgi:RGI145_11655"/>
<dbReference type="eggNOG" id="COG4649">
    <property type="taxonomic scope" value="Bacteria"/>
</dbReference>
<evidence type="ECO:0000313" key="3">
    <source>
        <dbReference type="EMBL" id="APT57661.1"/>
    </source>
</evidence>
<reference evidence="3 4" key="1">
    <citation type="submission" date="2016-05" db="EMBL/GenBank/DDBJ databases">
        <title>Complete Genome and Methylome Analysis of Psychrotrophic Bacterial Isolates from Antarctic Lake Untersee.</title>
        <authorList>
            <person name="Fomenkov A."/>
            <person name="Akimov V.N."/>
            <person name="Vasilyeva L.V."/>
            <person name="Andersen D."/>
            <person name="Vincze T."/>
            <person name="Roberts R.J."/>
        </authorList>
    </citation>
    <scope>NUCLEOTIDE SEQUENCE [LARGE SCALE GENOMIC DNA]</scope>
    <source>
        <strain evidence="3 4">U14-5</strain>
    </source>
</reference>
<feature type="transmembrane region" description="Helical" evidence="1">
    <location>
        <begin position="33"/>
        <end position="57"/>
    </location>
</feature>
<keyword evidence="1" id="KW-0472">Membrane</keyword>